<evidence type="ECO:0000259" key="2">
    <source>
        <dbReference type="PROSITE" id="PS51832"/>
    </source>
</evidence>
<dbReference type="InterPro" id="IPR003607">
    <property type="entry name" value="HD/PDEase_dom"/>
</dbReference>
<evidence type="ECO:0000313" key="3">
    <source>
        <dbReference type="EMBL" id="AWB10181.1"/>
    </source>
</evidence>
<dbReference type="SUPFAM" id="SSF109604">
    <property type="entry name" value="HD-domain/PDEase-like"/>
    <property type="match status" value="2"/>
</dbReference>
<dbReference type="OrthoDB" id="10822at2"/>
<dbReference type="PROSITE" id="PS51831">
    <property type="entry name" value="HD"/>
    <property type="match status" value="1"/>
</dbReference>
<dbReference type="CDD" id="cd00077">
    <property type="entry name" value="HDc"/>
    <property type="match status" value="2"/>
</dbReference>
<evidence type="ECO:0000259" key="1">
    <source>
        <dbReference type="PROSITE" id="PS51831"/>
    </source>
</evidence>
<organism evidence="3 4">
    <name type="scientific">Thermodesulfobium acidiphilum</name>
    <dbReference type="NCBI Taxonomy" id="1794699"/>
    <lineage>
        <taxon>Bacteria</taxon>
        <taxon>Pseudomonadati</taxon>
        <taxon>Thermodesulfobiota</taxon>
        <taxon>Thermodesulfobiia</taxon>
        <taxon>Thermodesulfobiales</taxon>
        <taxon>Thermodesulfobiaceae</taxon>
        <taxon>Thermodesulfobium</taxon>
    </lineage>
</organism>
<dbReference type="Proteomes" id="UP000244792">
    <property type="component" value="Chromosome"/>
</dbReference>
<dbReference type="InterPro" id="IPR006674">
    <property type="entry name" value="HD_domain"/>
</dbReference>
<dbReference type="KEGG" id="taci:TDSAC_0824"/>
<dbReference type="PROSITE" id="PS51832">
    <property type="entry name" value="HD_GYP"/>
    <property type="match status" value="1"/>
</dbReference>
<keyword evidence="4" id="KW-1185">Reference proteome</keyword>
<name>A0A2R4W051_THEAF</name>
<dbReference type="EMBL" id="CP020921">
    <property type="protein sequence ID" value="AWB10181.1"/>
    <property type="molecule type" value="Genomic_DNA"/>
</dbReference>
<dbReference type="RefSeq" id="WP_108309002.1">
    <property type="nucleotide sequence ID" value="NZ_CP020921.1"/>
</dbReference>
<protein>
    <submittedName>
        <fullName evidence="3">HDIG domain-containing protein</fullName>
    </submittedName>
</protein>
<dbReference type="Pfam" id="PF01966">
    <property type="entry name" value="HD"/>
    <property type="match status" value="1"/>
</dbReference>
<dbReference type="SMART" id="SM00471">
    <property type="entry name" value="HDc"/>
    <property type="match status" value="2"/>
</dbReference>
<reference evidence="3 4" key="1">
    <citation type="submission" date="2017-04" db="EMBL/GenBank/DDBJ databases">
        <title>Genomic insights into metabolism of Thermodesulfobium acidiphilum.</title>
        <authorList>
            <person name="Toshchakov S.V."/>
            <person name="Frolov E.N."/>
            <person name="Kublanov I.V."/>
            <person name="Samarov N.I."/>
            <person name="Novikov A."/>
            <person name="Lebedinsky A.V."/>
            <person name="Bonch-Osmolovskaya E.A."/>
            <person name="Chernyh N.A."/>
        </authorList>
    </citation>
    <scope>NUCLEOTIDE SEQUENCE [LARGE SCALE GENOMIC DNA]</scope>
    <source>
        <strain evidence="3 4">3127-1</strain>
    </source>
</reference>
<dbReference type="InterPro" id="IPR006675">
    <property type="entry name" value="HDIG_dom"/>
</dbReference>
<dbReference type="Pfam" id="PF13487">
    <property type="entry name" value="HD_5"/>
    <property type="match status" value="1"/>
</dbReference>
<feature type="domain" description="HD-GYP" evidence="2">
    <location>
        <begin position="205"/>
        <end position="396"/>
    </location>
</feature>
<dbReference type="AlphaFoldDB" id="A0A2R4W051"/>
<feature type="domain" description="HD" evidence="1">
    <location>
        <begin position="29"/>
        <end position="136"/>
    </location>
</feature>
<dbReference type="Gene3D" id="1.10.3210.10">
    <property type="entry name" value="Hypothetical protein af1432"/>
    <property type="match status" value="2"/>
</dbReference>
<dbReference type="PANTHER" id="PTHR43155">
    <property type="entry name" value="CYCLIC DI-GMP PHOSPHODIESTERASE PA4108-RELATED"/>
    <property type="match status" value="1"/>
</dbReference>
<gene>
    <name evidence="3" type="ORF">TDSAC_0824</name>
</gene>
<evidence type="ECO:0000313" key="4">
    <source>
        <dbReference type="Proteomes" id="UP000244792"/>
    </source>
</evidence>
<sequence>MINNRKINLTKLVETISQTQTLFFSNTLLYEHCLRVSFIANLISKEMNLEKQDRINLNHACLMHDIGAYTQERSLLLEINKRKDINIRRHAYAGYELLRDIPFFETFAPIIKDHHNENTQNLLSKIIYFADEIEVLFRNNKFTTTKELSLKTYSLFKDKKSFKDVFDAFNKISKNDVFLILMNNIDELKKENSLLVGDRFEILNNEQLLSMVKAIAKNFIDAKSEFTKSHSIDVTYTAVSIAKTMGFTPADCQKLETAGFLHDIGKIFIPLDILEKPDKLTGSEWLTMKSHAYYTYSFLNSLGLDKEIVDIASFHHECLDGSGYPFGLEGNDLSKLQRIMAVADVYAALRQQRPYRTDRIKHEEAIEILEKMAKIGKIDMEIVKSIPYNLLMLWEY</sequence>
<dbReference type="NCBIfam" id="TIGR00277">
    <property type="entry name" value="HDIG"/>
    <property type="match status" value="2"/>
</dbReference>
<dbReference type="PANTHER" id="PTHR43155:SF1">
    <property type="entry name" value="3'3'-CGAMP-SPECIFIC PHOSPHODIESTERASE 1"/>
    <property type="match status" value="1"/>
</dbReference>
<proteinExistence type="predicted"/>
<accession>A0A2R4W051</accession>
<dbReference type="InterPro" id="IPR037522">
    <property type="entry name" value="HD_GYP_dom"/>
</dbReference>